<evidence type="ECO:0000313" key="8">
    <source>
        <dbReference type="EMBL" id="CAF0812482.1"/>
    </source>
</evidence>
<feature type="compositionally biased region" description="Low complexity" evidence="6">
    <location>
        <begin position="465"/>
        <end position="486"/>
    </location>
</feature>
<evidence type="ECO:0000313" key="10">
    <source>
        <dbReference type="EMBL" id="CAF3596391.1"/>
    </source>
</evidence>
<dbReference type="InterPro" id="IPR036236">
    <property type="entry name" value="Znf_C2H2_sf"/>
</dbReference>
<evidence type="ECO:0000256" key="4">
    <source>
        <dbReference type="ARBA" id="ARBA00022833"/>
    </source>
</evidence>
<keyword evidence="2" id="KW-0677">Repeat</keyword>
<evidence type="ECO:0000256" key="1">
    <source>
        <dbReference type="ARBA" id="ARBA00022723"/>
    </source>
</evidence>
<name>A0A814HLN1_9BILA</name>
<dbReference type="GO" id="GO:0005634">
    <property type="term" value="C:nucleus"/>
    <property type="evidence" value="ECO:0007669"/>
    <property type="project" value="TreeGrafter"/>
</dbReference>
<evidence type="ECO:0000256" key="6">
    <source>
        <dbReference type="SAM" id="MobiDB-lite"/>
    </source>
</evidence>
<dbReference type="PROSITE" id="PS50157">
    <property type="entry name" value="ZINC_FINGER_C2H2_2"/>
    <property type="match status" value="3"/>
</dbReference>
<dbReference type="Gene3D" id="3.30.160.60">
    <property type="entry name" value="Classic Zinc Finger"/>
    <property type="match status" value="2"/>
</dbReference>
<evidence type="ECO:0000313" key="9">
    <source>
        <dbReference type="EMBL" id="CAF1011084.1"/>
    </source>
</evidence>
<evidence type="ECO:0000313" key="11">
    <source>
        <dbReference type="EMBL" id="CAF3782393.1"/>
    </source>
</evidence>
<dbReference type="EMBL" id="CAJNOQ010003411">
    <property type="protein sequence ID" value="CAF1011084.1"/>
    <property type="molecule type" value="Genomic_DNA"/>
</dbReference>
<dbReference type="PANTHER" id="PTHR24403:SF67">
    <property type="entry name" value="FI01116P-RELATED"/>
    <property type="match status" value="1"/>
</dbReference>
<dbReference type="PROSITE" id="PS00028">
    <property type="entry name" value="ZINC_FINGER_C2H2_1"/>
    <property type="match status" value="1"/>
</dbReference>
<dbReference type="SUPFAM" id="SSF57667">
    <property type="entry name" value="beta-beta-alpha zinc fingers"/>
    <property type="match status" value="2"/>
</dbReference>
<feature type="domain" description="C2H2-type" evidence="7">
    <location>
        <begin position="109"/>
        <end position="136"/>
    </location>
</feature>
<evidence type="ECO:0000313" key="12">
    <source>
        <dbReference type="Proteomes" id="UP000663829"/>
    </source>
</evidence>
<accession>A0A814HLN1</accession>
<dbReference type="GO" id="GO:0008270">
    <property type="term" value="F:zinc ion binding"/>
    <property type="evidence" value="ECO:0007669"/>
    <property type="project" value="UniProtKB-KW"/>
</dbReference>
<comment type="caution">
    <text evidence="9">The sequence shown here is derived from an EMBL/GenBank/DDBJ whole genome shotgun (WGS) entry which is preliminary data.</text>
</comment>
<keyword evidence="3 5" id="KW-0863">Zinc-finger</keyword>
<sequence>MGTALVDSLDMVTNDPLDNGGVLDLSVKKVKPKQQRKSANVYAQQLSLLLSPPSSTTSMSSPSSTASLSPKTIATTCHIPKAMKRPIAEDAPISITPPTRTTAKRPLRFQCKYCDYKAPSTSLMQNHIYRHTDLTPYSCAYCGHKSTTKSTIMVHIELCHPNMEVKILENRVRETDFYHDLSTENNKSSSKLPSPMPTIGLKKNKSNIKSCSSSSTRIVGEPTMKKLRSNSYDEVPINGVAISLKNITDSPISDGYSDEVENVEPLIDEDFDNNEHDNDDLLTNVDQTGQQQTLKLKIEVESYNTIHQNTKKYDDTQIDDNDNDYITVFNRPKQYFGSLYEPDKQYACKLCSYTTNHRPSMEDHVFVHTNEKPYKCGYCGEEIYTRYAATYHIKYKHTGMARNFIQNKADVTQYYVNRARKEDEKNQFKIIDTRRVRLPHRGTSKIDQPSFKLSTDDTKPAVSVTPSLPTTNSPSPPTSTSTATPLSLLNSPTSLTNGQVDYRFLLAWSYYLASQSWLSPLFSQQEAAILNNSQQKQQFIQAMQAAAVVAATLKTPPNISSSLLESGKTIFDEDESSDNGEITVKVECFNETEQSPTTVNNNDNTLVIIKEENQEE</sequence>
<dbReference type="Proteomes" id="UP000663829">
    <property type="component" value="Unassembled WGS sequence"/>
</dbReference>
<dbReference type="Proteomes" id="UP000681722">
    <property type="component" value="Unassembled WGS sequence"/>
</dbReference>
<evidence type="ECO:0000256" key="5">
    <source>
        <dbReference type="PROSITE-ProRule" id="PRU00042"/>
    </source>
</evidence>
<organism evidence="9 12">
    <name type="scientific">Didymodactylos carnosus</name>
    <dbReference type="NCBI Taxonomy" id="1234261"/>
    <lineage>
        <taxon>Eukaryota</taxon>
        <taxon>Metazoa</taxon>
        <taxon>Spiralia</taxon>
        <taxon>Gnathifera</taxon>
        <taxon>Rotifera</taxon>
        <taxon>Eurotatoria</taxon>
        <taxon>Bdelloidea</taxon>
        <taxon>Philodinida</taxon>
        <taxon>Philodinidae</taxon>
        <taxon>Didymodactylos</taxon>
    </lineage>
</organism>
<evidence type="ECO:0000256" key="3">
    <source>
        <dbReference type="ARBA" id="ARBA00022771"/>
    </source>
</evidence>
<dbReference type="EMBL" id="CAJOBC010003411">
    <property type="protein sequence ID" value="CAF3782393.1"/>
    <property type="molecule type" value="Genomic_DNA"/>
</dbReference>
<evidence type="ECO:0000259" key="7">
    <source>
        <dbReference type="PROSITE" id="PS50157"/>
    </source>
</evidence>
<gene>
    <name evidence="9" type="ORF">GPM918_LOCUS14270</name>
    <name evidence="8" type="ORF">OVA965_LOCUS5221</name>
    <name evidence="11" type="ORF">SRO942_LOCUS14270</name>
    <name evidence="10" type="ORF">TMI583_LOCUS5219</name>
</gene>
<feature type="domain" description="C2H2-type" evidence="7">
    <location>
        <begin position="374"/>
        <end position="402"/>
    </location>
</feature>
<protein>
    <recommendedName>
        <fullName evidence="7">C2H2-type domain-containing protein</fullName>
    </recommendedName>
</protein>
<keyword evidence="1" id="KW-0479">Metal-binding</keyword>
<reference evidence="9" key="1">
    <citation type="submission" date="2021-02" db="EMBL/GenBank/DDBJ databases">
        <authorList>
            <person name="Nowell W R."/>
        </authorList>
    </citation>
    <scope>NUCLEOTIDE SEQUENCE</scope>
</reference>
<dbReference type="GO" id="GO:0045944">
    <property type="term" value="P:positive regulation of transcription by RNA polymerase II"/>
    <property type="evidence" value="ECO:0007669"/>
    <property type="project" value="TreeGrafter"/>
</dbReference>
<proteinExistence type="predicted"/>
<dbReference type="AlphaFoldDB" id="A0A814HLN1"/>
<dbReference type="EMBL" id="CAJOBA010001447">
    <property type="protein sequence ID" value="CAF3596391.1"/>
    <property type="molecule type" value="Genomic_DNA"/>
</dbReference>
<keyword evidence="4" id="KW-0862">Zinc</keyword>
<dbReference type="SMART" id="SM00355">
    <property type="entry name" value="ZnF_C2H2"/>
    <property type="match status" value="4"/>
</dbReference>
<dbReference type="Proteomes" id="UP000682733">
    <property type="component" value="Unassembled WGS sequence"/>
</dbReference>
<feature type="region of interest" description="Disordered" evidence="6">
    <location>
        <begin position="439"/>
        <end position="486"/>
    </location>
</feature>
<dbReference type="PANTHER" id="PTHR24403">
    <property type="entry name" value="ZINC FINGER PROTEIN"/>
    <property type="match status" value="1"/>
</dbReference>
<dbReference type="InterPro" id="IPR013087">
    <property type="entry name" value="Znf_C2H2_type"/>
</dbReference>
<feature type="domain" description="C2H2-type" evidence="7">
    <location>
        <begin position="346"/>
        <end position="373"/>
    </location>
</feature>
<dbReference type="OrthoDB" id="9439903at2759"/>
<dbReference type="Proteomes" id="UP000677228">
    <property type="component" value="Unassembled WGS sequence"/>
</dbReference>
<evidence type="ECO:0000256" key="2">
    <source>
        <dbReference type="ARBA" id="ARBA00022737"/>
    </source>
</evidence>
<dbReference type="EMBL" id="CAJNOK010001447">
    <property type="protein sequence ID" value="CAF0812482.1"/>
    <property type="molecule type" value="Genomic_DNA"/>
</dbReference>
<keyword evidence="12" id="KW-1185">Reference proteome</keyword>
<dbReference type="InterPro" id="IPR050688">
    <property type="entry name" value="Zinc_finger/UBP_domain"/>
</dbReference>